<evidence type="ECO:0000259" key="5">
    <source>
        <dbReference type="Pfam" id="PF01464"/>
    </source>
</evidence>
<gene>
    <name evidence="6" type="ORF">DRV84_04465</name>
</gene>
<dbReference type="InterPro" id="IPR023346">
    <property type="entry name" value="Lysozyme-like_dom_sf"/>
</dbReference>
<name>A0A3D9BXS8_9RHOB</name>
<evidence type="ECO:0000256" key="1">
    <source>
        <dbReference type="ARBA" id="ARBA00007734"/>
    </source>
</evidence>
<evidence type="ECO:0000256" key="2">
    <source>
        <dbReference type="ARBA" id="ARBA00009387"/>
    </source>
</evidence>
<dbReference type="SUPFAM" id="SSF48435">
    <property type="entry name" value="Bacterial muramidases"/>
    <property type="match status" value="1"/>
</dbReference>
<comment type="similarity">
    <text evidence="2">Belongs to the virb1 family.</text>
</comment>
<evidence type="ECO:0000313" key="7">
    <source>
        <dbReference type="Proteomes" id="UP000257131"/>
    </source>
</evidence>
<dbReference type="CDD" id="cd13401">
    <property type="entry name" value="Slt70-like"/>
    <property type="match status" value="1"/>
</dbReference>
<dbReference type="InterPro" id="IPR008939">
    <property type="entry name" value="Lytic_TGlycosylase_superhlx_U"/>
</dbReference>
<dbReference type="Pfam" id="PF01464">
    <property type="entry name" value="SLT"/>
    <property type="match status" value="1"/>
</dbReference>
<comment type="caution">
    <text evidence="6">The sequence shown here is derived from an EMBL/GenBank/DDBJ whole genome shotgun (WGS) entry which is preliminary data.</text>
</comment>
<dbReference type="PANTHER" id="PTHR37423:SF2">
    <property type="entry name" value="MEMBRANE-BOUND LYTIC MUREIN TRANSGLYCOSYLASE C"/>
    <property type="match status" value="1"/>
</dbReference>
<dbReference type="SUPFAM" id="SSF53955">
    <property type="entry name" value="Lysozyme-like"/>
    <property type="match status" value="1"/>
</dbReference>
<protein>
    <submittedName>
        <fullName evidence="6">Lytic transglycosylase domain-containing protein</fullName>
    </submittedName>
</protein>
<dbReference type="GO" id="GO:0016020">
    <property type="term" value="C:membrane"/>
    <property type="evidence" value="ECO:0007669"/>
    <property type="project" value="InterPro"/>
</dbReference>
<organism evidence="6 7">
    <name type="scientific">Rhodosalinus sediminis</name>
    <dbReference type="NCBI Taxonomy" id="1940533"/>
    <lineage>
        <taxon>Bacteria</taxon>
        <taxon>Pseudomonadati</taxon>
        <taxon>Pseudomonadota</taxon>
        <taxon>Alphaproteobacteria</taxon>
        <taxon>Rhodobacterales</taxon>
        <taxon>Paracoccaceae</taxon>
        <taxon>Rhodosalinus</taxon>
    </lineage>
</organism>
<evidence type="ECO:0000313" key="6">
    <source>
        <dbReference type="EMBL" id="REC58288.1"/>
    </source>
</evidence>
<dbReference type="Proteomes" id="UP000257131">
    <property type="component" value="Unassembled WGS sequence"/>
</dbReference>
<keyword evidence="3 4" id="KW-0732">Signal</keyword>
<dbReference type="GO" id="GO:0042597">
    <property type="term" value="C:periplasmic space"/>
    <property type="evidence" value="ECO:0007669"/>
    <property type="project" value="InterPro"/>
</dbReference>
<dbReference type="InterPro" id="IPR008258">
    <property type="entry name" value="Transglycosylase_SLT_dom_1"/>
</dbReference>
<dbReference type="Gene3D" id="1.10.530.10">
    <property type="match status" value="1"/>
</dbReference>
<dbReference type="GO" id="GO:0008933">
    <property type="term" value="F:peptidoglycan lytic transglycosylase activity"/>
    <property type="evidence" value="ECO:0007669"/>
    <property type="project" value="InterPro"/>
</dbReference>
<keyword evidence="7" id="KW-1185">Reference proteome</keyword>
<dbReference type="InterPro" id="IPR000189">
    <property type="entry name" value="Transglyc_AS"/>
</dbReference>
<dbReference type="PANTHER" id="PTHR37423">
    <property type="entry name" value="SOLUBLE LYTIC MUREIN TRANSGLYCOSYLASE-RELATED"/>
    <property type="match status" value="1"/>
</dbReference>
<dbReference type="OrthoDB" id="9815002at2"/>
<proteinExistence type="inferred from homology"/>
<dbReference type="PROSITE" id="PS00922">
    <property type="entry name" value="TRANSGLYCOSYLASE"/>
    <property type="match status" value="1"/>
</dbReference>
<sequence>MQAVTALRAGLLAALLLAQAAVAEAPRPLAVALDAMRAGDWARAARLAQADGPAAADVIEWHRLRAGRGTAAEVTAFLARNPDWPGLPLLRRRSEEAIAAADPATVRAFFAARAPQTGAGALAHAARLEAAGERGAAQAEVVRAWRTLPLSEETHARFLARHGARLAPHHVARLDMALWQGWEENARAMLPLVPEGWRRLAAARLALHQDAPGVDARIAAVPEALADDPGLAFERFAWRMRRGRDGDAAELLLARSDSAAALGDPARWAPLRRTLARLLMQDGRDALAYAVAATHHTTAAAGYAHAALEWQAGYLALRRLDRPARAVAHFRRFAQAVETPISRARAGYWLGRAQEAAGDAEAAAAAYARAAAHQTSFYGLLAAERAGLPFDAALAARGALPDWRGAAFTQSSVYRAGVQLLAAGERDLGERFLTHLVESLPAGEAARLGAMLEEIGAPHVAVRVGKRAARRGLVLPGPYYALHPMRETRLPVPAELALAVARRESEFDPAVVSPAGARGLMQVMPGTARDLAAELGLAYDHDRLLTDWRYNARLGAAYLAELVARFDGNPVLVAAAYNAGPSRALRWIETLGDPRAPGVDIVDWIEAIPFRETRAYVMRVTESLPVYRARLGRDPHPVPFTQELAGATLHAE</sequence>
<comment type="similarity">
    <text evidence="1">Belongs to the transglycosylase Slt family.</text>
</comment>
<evidence type="ECO:0000256" key="4">
    <source>
        <dbReference type="SAM" id="SignalP"/>
    </source>
</evidence>
<reference evidence="6 7" key="1">
    <citation type="journal article" date="2017" name="Int. J. Syst. Evol. Microbiol.">
        <title>Rhodosalinus sediminis gen. nov., sp. nov., isolated from marine saltern.</title>
        <authorList>
            <person name="Guo L.Y."/>
            <person name="Ling S.K."/>
            <person name="Li C.M."/>
            <person name="Chen G.J."/>
            <person name="Du Z.J."/>
        </authorList>
    </citation>
    <scope>NUCLEOTIDE SEQUENCE [LARGE SCALE GENOMIC DNA]</scope>
    <source>
        <strain evidence="6 7">WDN1C137</strain>
    </source>
</reference>
<dbReference type="AlphaFoldDB" id="A0A3D9BXS8"/>
<dbReference type="Gene3D" id="1.25.20.10">
    <property type="entry name" value="Bacterial muramidases"/>
    <property type="match status" value="1"/>
</dbReference>
<accession>A0A3D9BXS8</accession>
<evidence type="ECO:0000256" key="3">
    <source>
        <dbReference type="ARBA" id="ARBA00022729"/>
    </source>
</evidence>
<dbReference type="EMBL" id="QOHR01000003">
    <property type="protein sequence ID" value="REC58288.1"/>
    <property type="molecule type" value="Genomic_DNA"/>
</dbReference>
<dbReference type="GO" id="GO:0000270">
    <property type="term" value="P:peptidoglycan metabolic process"/>
    <property type="evidence" value="ECO:0007669"/>
    <property type="project" value="InterPro"/>
</dbReference>
<feature type="signal peptide" evidence="4">
    <location>
        <begin position="1"/>
        <end position="20"/>
    </location>
</feature>
<dbReference type="GO" id="GO:0004553">
    <property type="term" value="F:hydrolase activity, hydrolyzing O-glycosyl compounds"/>
    <property type="evidence" value="ECO:0007669"/>
    <property type="project" value="InterPro"/>
</dbReference>
<dbReference type="RefSeq" id="WP_115978671.1">
    <property type="nucleotide sequence ID" value="NZ_QOHR01000003.1"/>
</dbReference>
<feature type="chain" id="PRO_5017787868" evidence="4">
    <location>
        <begin position="21"/>
        <end position="652"/>
    </location>
</feature>
<feature type="domain" description="Transglycosylase SLT" evidence="5">
    <location>
        <begin position="488"/>
        <end position="590"/>
    </location>
</feature>